<evidence type="ECO:0000313" key="5">
    <source>
        <dbReference type="Proteomes" id="UP001597183"/>
    </source>
</evidence>
<dbReference type="InterPro" id="IPR035992">
    <property type="entry name" value="Ricin_B-like_lectins"/>
</dbReference>
<feature type="non-terminal residue" evidence="4">
    <location>
        <position position="1264"/>
    </location>
</feature>
<dbReference type="EMBL" id="JBHTMK010000005">
    <property type="protein sequence ID" value="MFD1364270.1"/>
    <property type="molecule type" value="Genomic_DNA"/>
</dbReference>
<evidence type="ECO:0000259" key="3">
    <source>
        <dbReference type="SMART" id="SM00458"/>
    </source>
</evidence>
<dbReference type="SUPFAM" id="SSF50370">
    <property type="entry name" value="Ricin B-like lectins"/>
    <property type="match status" value="2"/>
</dbReference>
<evidence type="ECO:0000256" key="1">
    <source>
        <dbReference type="SAM" id="Coils"/>
    </source>
</evidence>
<keyword evidence="5" id="KW-1185">Reference proteome</keyword>
<reference evidence="5" key="1">
    <citation type="journal article" date="2019" name="Int. J. Syst. Evol. Microbiol.">
        <title>The Global Catalogue of Microorganisms (GCM) 10K type strain sequencing project: providing services to taxonomists for standard genome sequencing and annotation.</title>
        <authorList>
            <consortium name="The Broad Institute Genomics Platform"/>
            <consortium name="The Broad Institute Genome Sequencing Center for Infectious Disease"/>
            <person name="Wu L."/>
            <person name="Ma J."/>
        </authorList>
    </citation>
    <scope>NUCLEOTIDE SEQUENCE [LARGE SCALE GENOMIC DNA]</scope>
    <source>
        <strain evidence="5">CCM 7526</strain>
    </source>
</reference>
<sequence>MAPRVVRSFGLSKRRTTIRTLVVSTVITVLASLAHGFPAHAAPDWNLGNTGASQIADLNAQATGLIRNDGLGKCLDDMNGNTANGAPIVSTACSGAATQNWTYQRETDLWDDGTIRSAAAPSKCLTVTSTNGGAAQSIAIGGTLQMMLTEGGQVFAKTGAVGLGGWTKETDYNVSDIAAGSDGTQMIAHNGIYARSNVGADGWVYEGGGWVEDIATNGGVQMYLSSSDKIVYARQGIGDSSGWVTESAAGVKAIAVGSDGTQMIIGSDGAVYARNSIGPASGWVKELAPGAKAIATNGGVQMLIGSDGYVYAKTGIGMGGWIKESTITAADPNFDTAIAAGSDGTQVMRGSDGFVYAKKGVAAGGWTKEVSAPSSPGFGDSLSAGAGGLHAVVGGTGLVLARTGLGTAFTTETDLASEKDSARPVQMYDCHDWDSQHWIFEYHRNGGIQLNNQAANRCLDTPSSSTANNVALWIYTCNGSDAQRFLPPTRPQAPSGPITNTVMSKCAIPASTTAVPAAATAVVLYTCNVGYSTGPLLPWLLNTDGTLTAGGMCLGLNGGETAVADKTLTVVAKCAGTLDQQWVVGWDTAGRARLVNPNSGRCLDVPNSTTVNGTQLWIYTCNNTGAQVWNVPHATRTFVGPVTATPAVLPSGTASDWERQRAMDEAEWARDTRAHLALVLHAGGSNVRQAAAQQLAGPDTALKTPWHSWVDGTWLDGWYNGTSVPLNADIAAAKTADQARAQREAGRRDNFSGYLMSGYGSVPDYDTDVTDFMSADATRRMTSSAVYADLTMPKAEAAAQAKVREIAAAHAAAVPADAWKWNMYSRQAIEGSADEVRRFIQYDGWPTVAPQPGTTEFRVEVESLKTRWAQGDPTNPIDPDEVLIDVEETAWAEWQAELNAQAQPRADIIAAEMQALETLRASAETMHDGLGYAWTARGILWAQDQKTKFPSDWSTVDMTAAPRNLNLIKAKVAGLAEAAKNSATVAQDAANKAVAARDRAYATAVAAGFPVGRGLTYAQQSAQIALAAAASAQATSNAMQTVVAATNATLANSATLLANAGAQAHAARALFLRQSAQDSAARAARLATQAQEQATAAASAAAKVAADKAKIATVEANAKAALARAEAAADDAARQQQIAAKAKATAEAERQKAAAANATAQQQAAIAESKKNEAQAAAGRADADEATALRAEADAAAAESRAYAARKTLDQKMAEAAVADAKAAAAQGSAGADAAEAEARIARSAANAAGVAADNANQAARAAE</sequence>
<feature type="coiled-coil region" evidence="1">
    <location>
        <begin position="1115"/>
        <end position="1177"/>
    </location>
</feature>
<keyword evidence="2" id="KW-0732">Signal</keyword>
<evidence type="ECO:0000313" key="4">
    <source>
        <dbReference type="EMBL" id="MFD1364270.1"/>
    </source>
</evidence>
<accession>A0ABW4A0P4</accession>
<feature type="chain" id="PRO_5045497575" evidence="2">
    <location>
        <begin position="42"/>
        <end position="1264"/>
    </location>
</feature>
<dbReference type="Pfam" id="PF00652">
    <property type="entry name" value="Ricin_B_lectin"/>
    <property type="match status" value="1"/>
</dbReference>
<dbReference type="InterPro" id="IPR000772">
    <property type="entry name" value="Ricin_B_lectin"/>
</dbReference>
<keyword evidence="1" id="KW-0175">Coiled coil</keyword>
<feature type="domain" description="Ricin B lectin" evidence="3">
    <location>
        <begin position="16"/>
        <end position="150"/>
    </location>
</feature>
<dbReference type="RefSeq" id="WP_378078155.1">
    <property type="nucleotide sequence ID" value="NZ_JBHTMK010000005.1"/>
</dbReference>
<dbReference type="SMART" id="SM00458">
    <property type="entry name" value="RICIN"/>
    <property type="match status" value="3"/>
</dbReference>
<name>A0ABW4A0P4_9ACTN</name>
<dbReference type="Gene3D" id="2.80.10.50">
    <property type="match status" value="3"/>
</dbReference>
<evidence type="ECO:0000256" key="2">
    <source>
        <dbReference type="SAM" id="SignalP"/>
    </source>
</evidence>
<dbReference type="Proteomes" id="UP001597183">
    <property type="component" value="Unassembled WGS sequence"/>
</dbReference>
<proteinExistence type="predicted"/>
<dbReference type="PROSITE" id="PS50231">
    <property type="entry name" value="RICIN_B_LECTIN"/>
    <property type="match status" value="3"/>
</dbReference>
<comment type="caution">
    <text evidence="4">The sequence shown here is derived from an EMBL/GenBank/DDBJ whole genome shotgun (WGS) entry which is preliminary data.</text>
</comment>
<protein>
    <submittedName>
        <fullName evidence="4">Ricin-type beta-trefoil lectin domain protein</fullName>
    </submittedName>
</protein>
<dbReference type="CDD" id="cd00161">
    <property type="entry name" value="beta-trefoil_Ricin-like"/>
    <property type="match status" value="1"/>
</dbReference>
<gene>
    <name evidence="4" type="ORF">ACFQ5G_02810</name>
</gene>
<feature type="domain" description="Ricin B lectin" evidence="3">
    <location>
        <begin position="368"/>
        <end position="488"/>
    </location>
</feature>
<feature type="domain" description="Ricin B lectin" evidence="3">
    <location>
        <begin position="495"/>
        <end position="632"/>
    </location>
</feature>
<dbReference type="Pfam" id="PF14200">
    <property type="entry name" value="RicinB_lectin_2"/>
    <property type="match status" value="2"/>
</dbReference>
<organism evidence="4 5">
    <name type="scientific">Actinoplanes sichuanensis</name>
    <dbReference type="NCBI Taxonomy" id="512349"/>
    <lineage>
        <taxon>Bacteria</taxon>
        <taxon>Bacillati</taxon>
        <taxon>Actinomycetota</taxon>
        <taxon>Actinomycetes</taxon>
        <taxon>Micromonosporales</taxon>
        <taxon>Micromonosporaceae</taxon>
        <taxon>Actinoplanes</taxon>
    </lineage>
</organism>
<feature type="signal peptide" evidence="2">
    <location>
        <begin position="1"/>
        <end position="41"/>
    </location>
</feature>